<feature type="transmembrane region" description="Helical" evidence="2">
    <location>
        <begin position="982"/>
        <end position="1002"/>
    </location>
</feature>
<dbReference type="SUPFAM" id="SSF82693">
    <property type="entry name" value="Multidrug efflux transporter AcrB pore domain, PN1, PN2, PC1 and PC2 subdomains"/>
    <property type="match status" value="2"/>
</dbReference>
<evidence type="ECO:0000313" key="4">
    <source>
        <dbReference type="EMBL" id="SLM98568.1"/>
    </source>
</evidence>
<dbReference type="Gene3D" id="3.30.70.1440">
    <property type="entry name" value="Multidrug efflux transporter AcrB pore domain"/>
    <property type="match status" value="2"/>
</dbReference>
<dbReference type="GO" id="GO:0005886">
    <property type="term" value="C:plasma membrane"/>
    <property type="evidence" value="ECO:0007669"/>
    <property type="project" value="TreeGrafter"/>
</dbReference>
<keyword evidence="2" id="KW-1133">Transmembrane helix</keyword>
<keyword evidence="2" id="KW-0472">Membrane</keyword>
<feature type="transmembrane region" description="Helical" evidence="2">
    <location>
        <begin position="428"/>
        <end position="448"/>
    </location>
</feature>
<sequence length="1188" mass="123636">MLSLTRLSLRNRALIALVTICAAVFGIIGTSALKQELFPPVELPQAFVSAQYEGASPEAVEREVTAPLEEALTGVEEVESIQSTSSSGSSQVIVETDYGTDSDDVVRSLQRAVSQVEAQMPDGVEPSVMAGGLADFPIVMLSVSGQEDVNQLASDLEDIAIPELNDIEGVRSATVTGDRPLQVNITVREDDLEDEGVSVDSLAGLLQANGVPSSPGQLESDEGAAPVEIGSRLTSVDQIRDLVVGGSDGPVPVSDVADVELVEAPASSISRTNGDDSLMLQVMKTPDGNTVEVSHGVEEALGGIQETLGDDVEFVTLFDQAPFIEQSIEDLLVEGLLGLGFAVLVILVFLLSVRATIITAISIPASLLITLIGLWVSGYTLNMLTLAALTISIGRVVDDSIVVVEAIRRRHALGGDKAENIRAAVGEVATAITASTLVTVAVFLPVAFVGGQTGELFRPFALTASLALIASLFVALTIVPVLAYWFLSRRGKEAKLTRDQKRAWKADRRQFVKQWRTERKEAAKRPIDASNPSGRRSTSELPIVGSYGETEHTEPVAIDEMAAMRQPVTRLQKTYVPVVNWTVRHPVAVLLVAVLVFAGTLAMTPLLKTELMGDTGEPVVQISQEFEAGSDLDEASEQAREVEEILADTDEVASSLVSVSGGGDGFSMGSSGGISGQYIVNLEEGADAEAVGSALQSEIEELDGVGTIEVLSAASMGGSSTIDVRLTGNDTGQLEDAATEVSDVLADVDGIQSTTDDTVAVQPIVEVAIDHEEAAEYGLTEQSIGQIVSRAMGGQQLGQLVIDDVGRSVLLFQGDIETVDELRSFEFEATPISSGAADSGGGQAPGAGQTPGGEQAPGEGGMPGMPEGAAPAPAAPEPETIELSDVADVTEETTAPTISRVDGLRSVTVSATPEGDDLGTVSANVQTAIDEHTFPDGVRADIGGASAEQDEAFAQMGLAMLVAILLVFVIMVATFRSLIQPFILLVSIPFAATGSIGLLLLTDTALGLTALIGMLMLIGVVVTNAIVLIDLINQFRERGADLRTAIVQGARLRYRPILMTAAATIFALIPMALGLTGGGIFVSKSLAIVVIGGLISSTILTLILVPVLYSLVEGAKERRQEKQKIRDLTRDRAATAAPADAETSAPVAAGAETTAPEAAGTDDGSGTDAGTGTGTGGVSDPGREGGEH</sequence>
<dbReference type="InterPro" id="IPR001036">
    <property type="entry name" value="Acrflvin-R"/>
</dbReference>
<protein>
    <submittedName>
        <fullName evidence="4">RND multidrug efflux transporter Acriflavin resistance protein</fullName>
    </submittedName>
</protein>
<dbReference type="PRINTS" id="PR00702">
    <property type="entry name" value="ACRIFLAVINRP"/>
</dbReference>
<feature type="compositionally biased region" description="Polar residues" evidence="1">
    <location>
        <begin position="530"/>
        <end position="540"/>
    </location>
</feature>
<gene>
    <name evidence="4" type="ORF">FM105_09060</name>
</gene>
<feature type="compositionally biased region" description="Low complexity" evidence="1">
    <location>
        <begin position="1134"/>
        <end position="1166"/>
    </location>
</feature>
<feature type="domain" description="SSD" evidence="3">
    <location>
        <begin position="368"/>
        <end position="485"/>
    </location>
</feature>
<feature type="compositionally biased region" description="Gly residues" evidence="1">
    <location>
        <begin position="838"/>
        <end position="851"/>
    </location>
</feature>
<dbReference type="Gene3D" id="3.30.2090.10">
    <property type="entry name" value="Multidrug efflux transporter AcrB TolC docking domain, DN and DC subdomains"/>
    <property type="match status" value="3"/>
</dbReference>
<feature type="transmembrane region" description="Helical" evidence="2">
    <location>
        <begin position="587"/>
        <end position="607"/>
    </location>
</feature>
<dbReference type="Pfam" id="PF00873">
    <property type="entry name" value="ACR_tran"/>
    <property type="match status" value="3"/>
</dbReference>
<feature type="region of interest" description="Disordered" evidence="1">
    <location>
        <begin position="832"/>
        <end position="877"/>
    </location>
</feature>
<evidence type="ECO:0000313" key="5">
    <source>
        <dbReference type="Proteomes" id="UP000196581"/>
    </source>
</evidence>
<dbReference type="Gene3D" id="3.30.70.1430">
    <property type="entry name" value="Multidrug efflux transporter AcrB pore domain"/>
    <property type="match status" value="2"/>
</dbReference>
<evidence type="ECO:0000259" key="3">
    <source>
        <dbReference type="PROSITE" id="PS50156"/>
    </source>
</evidence>
<dbReference type="InterPro" id="IPR000731">
    <property type="entry name" value="SSD"/>
</dbReference>
<feature type="transmembrane region" description="Helical" evidence="2">
    <location>
        <begin position="460"/>
        <end position="487"/>
    </location>
</feature>
<evidence type="ECO:0000256" key="1">
    <source>
        <dbReference type="SAM" id="MobiDB-lite"/>
    </source>
</evidence>
<dbReference type="AlphaFoldDB" id="A0A1X6XHG7"/>
<dbReference type="EMBL" id="FWFF01000017">
    <property type="protein sequence ID" value="SLM98568.1"/>
    <property type="molecule type" value="Genomic_DNA"/>
</dbReference>
<dbReference type="PANTHER" id="PTHR32063">
    <property type="match status" value="1"/>
</dbReference>
<feature type="transmembrane region" description="Helical" evidence="2">
    <location>
        <begin position="357"/>
        <end position="377"/>
    </location>
</feature>
<dbReference type="Proteomes" id="UP000196581">
    <property type="component" value="Unassembled WGS sequence"/>
</dbReference>
<feature type="transmembrane region" description="Helical" evidence="2">
    <location>
        <begin position="1057"/>
        <end position="1081"/>
    </location>
</feature>
<dbReference type="InterPro" id="IPR027463">
    <property type="entry name" value="AcrB_DN_DC_subdom"/>
</dbReference>
<organism evidence="4 5">
    <name type="scientific">Brevibacterium yomogidense</name>
    <dbReference type="NCBI Taxonomy" id="946573"/>
    <lineage>
        <taxon>Bacteria</taxon>
        <taxon>Bacillati</taxon>
        <taxon>Actinomycetota</taxon>
        <taxon>Actinomycetes</taxon>
        <taxon>Micrococcales</taxon>
        <taxon>Brevibacteriaceae</taxon>
        <taxon>Brevibacterium</taxon>
    </lineage>
</organism>
<accession>A0A1X6XHG7</accession>
<dbReference type="SUPFAM" id="SSF82714">
    <property type="entry name" value="Multidrug efflux transporter AcrB TolC docking domain, DN and DC subdomains"/>
    <property type="match status" value="1"/>
</dbReference>
<evidence type="ECO:0000256" key="2">
    <source>
        <dbReference type="SAM" id="Phobius"/>
    </source>
</evidence>
<reference evidence="5" key="1">
    <citation type="submission" date="2017-02" db="EMBL/GenBank/DDBJ databases">
        <authorList>
            <person name="Dridi B."/>
        </authorList>
    </citation>
    <scope>NUCLEOTIDE SEQUENCE [LARGE SCALE GENOMIC DNA]</scope>
    <source>
        <strain evidence="5">B Co 03.10</strain>
    </source>
</reference>
<keyword evidence="2" id="KW-0812">Transmembrane</keyword>
<feature type="transmembrane region" description="Helical" evidence="2">
    <location>
        <begin position="952"/>
        <end position="975"/>
    </location>
</feature>
<feature type="compositionally biased region" description="Basic and acidic residues" evidence="1">
    <location>
        <begin position="1120"/>
        <end position="1133"/>
    </location>
</feature>
<feature type="region of interest" description="Disordered" evidence="1">
    <location>
        <begin position="1120"/>
        <end position="1188"/>
    </location>
</feature>
<feature type="compositionally biased region" description="Gly residues" evidence="1">
    <location>
        <begin position="1167"/>
        <end position="1179"/>
    </location>
</feature>
<feature type="region of interest" description="Disordered" evidence="1">
    <location>
        <begin position="517"/>
        <end position="546"/>
    </location>
</feature>
<dbReference type="RefSeq" id="WP_087007444.1">
    <property type="nucleotide sequence ID" value="NZ_FWFF01000017.1"/>
</dbReference>
<dbReference type="PANTHER" id="PTHR32063:SF0">
    <property type="entry name" value="SWARMING MOTILITY PROTEIN SWRC"/>
    <property type="match status" value="1"/>
</dbReference>
<dbReference type="GO" id="GO:0042910">
    <property type="term" value="F:xenobiotic transmembrane transporter activity"/>
    <property type="evidence" value="ECO:0007669"/>
    <property type="project" value="TreeGrafter"/>
</dbReference>
<dbReference type="Gene3D" id="1.20.1640.10">
    <property type="entry name" value="Multidrug efflux transporter AcrB transmembrane domain"/>
    <property type="match status" value="3"/>
</dbReference>
<feature type="transmembrane region" description="Helical" evidence="2">
    <location>
        <begin position="1087"/>
        <end position="1112"/>
    </location>
</feature>
<name>A0A1X6XHG7_9MICO</name>
<dbReference type="SUPFAM" id="SSF82866">
    <property type="entry name" value="Multidrug efflux transporter AcrB transmembrane domain"/>
    <property type="match status" value="2"/>
</dbReference>
<feature type="transmembrane region" description="Helical" evidence="2">
    <location>
        <begin position="383"/>
        <end position="407"/>
    </location>
</feature>
<feature type="transmembrane region" description="Helical" evidence="2">
    <location>
        <begin position="331"/>
        <end position="350"/>
    </location>
</feature>
<feature type="compositionally biased region" description="Basic and acidic residues" evidence="1">
    <location>
        <begin position="517"/>
        <end position="527"/>
    </location>
</feature>
<dbReference type="Gene3D" id="3.30.70.1320">
    <property type="entry name" value="Multidrug efflux transporter AcrB pore domain like"/>
    <property type="match status" value="1"/>
</dbReference>
<keyword evidence="5" id="KW-1185">Reference proteome</keyword>
<feature type="transmembrane region" description="Helical" evidence="2">
    <location>
        <begin position="1008"/>
        <end position="1029"/>
    </location>
</feature>
<proteinExistence type="predicted"/>
<dbReference type="PROSITE" id="PS50156">
    <property type="entry name" value="SSD"/>
    <property type="match status" value="1"/>
</dbReference>